<feature type="transmembrane region" description="Helical" evidence="7">
    <location>
        <begin position="200"/>
        <end position="222"/>
    </location>
</feature>
<feature type="transmembrane region" description="Helical" evidence="7">
    <location>
        <begin position="162"/>
        <end position="188"/>
    </location>
</feature>
<protein>
    <submittedName>
        <fullName evidence="9">L-arabinose transport system permease protein AraQ</fullName>
    </submittedName>
</protein>
<keyword evidence="6 7" id="KW-0472">Membrane</keyword>
<feature type="transmembrane region" description="Helical" evidence="7">
    <location>
        <begin position="234"/>
        <end position="253"/>
    </location>
</feature>
<evidence type="ECO:0000256" key="2">
    <source>
        <dbReference type="ARBA" id="ARBA00022448"/>
    </source>
</evidence>
<dbReference type="CDD" id="cd06261">
    <property type="entry name" value="TM_PBP2"/>
    <property type="match status" value="1"/>
</dbReference>
<keyword evidence="2" id="KW-0813">Transport</keyword>
<dbReference type="GO" id="GO:0005886">
    <property type="term" value="C:plasma membrane"/>
    <property type="evidence" value="ECO:0007669"/>
    <property type="project" value="UniProtKB-SubCell"/>
</dbReference>
<evidence type="ECO:0000256" key="4">
    <source>
        <dbReference type="ARBA" id="ARBA00022692"/>
    </source>
</evidence>
<proteinExistence type="predicted"/>
<evidence type="ECO:0000256" key="3">
    <source>
        <dbReference type="ARBA" id="ARBA00022475"/>
    </source>
</evidence>
<comment type="caution">
    <text evidence="9">The sequence shown here is derived from an EMBL/GenBank/DDBJ whole genome shotgun (WGS) entry which is preliminary data.</text>
</comment>
<name>A0A1J5TRJ7_9ZZZZ</name>
<accession>A0A1J5TRJ7</accession>
<dbReference type="Pfam" id="PF00528">
    <property type="entry name" value="BPD_transp_1"/>
    <property type="match status" value="1"/>
</dbReference>
<feature type="transmembrane region" description="Helical" evidence="7">
    <location>
        <begin position="274"/>
        <end position="296"/>
    </location>
</feature>
<gene>
    <name evidence="9" type="primary">araQ_1</name>
    <name evidence="9" type="ORF">GALL_12760</name>
</gene>
<dbReference type="AlphaFoldDB" id="A0A1J5TRJ7"/>
<dbReference type="InterPro" id="IPR035906">
    <property type="entry name" value="MetI-like_sf"/>
</dbReference>
<evidence type="ECO:0000256" key="5">
    <source>
        <dbReference type="ARBA" id="ARBA00022989"/>
    </source>
</evidence>
<keyword evidence="5 7" id="KW-1133">Transmembrane helix</keyword>
<feature type="transmembrane region" description="Helical" evidence="7">
    <location>
        <begin position="333"/>
        <end position="354"/>
    </location>
</feature>
<evidence type="ECO:0000313" key="9">
    <source>
        <dbReference type="EMBL" id="OIR18933.1"/>
    </source>
</evidence>
<sequence length="369" mass="40666">MRTLKRPLVLVLLVAFAAVFMLPLLWMLSTALKPLEQTTATPPQWLPWRYHAVVDGRVLEVKLGSLVEGRSVWAVPEGASEPVSLPAADVSGAIWTPAGGRSMPVRVLHTVPASLASPWREVVGVADGHRYIVPASSITRTFAPRWGNFPGAIRAMQHFWRYLANTVLLCVLNVTGTVLSSALAAYGFARLEWKGRDSVFGLLLATMMIPFPVVMVPLYAMFRSLGWVGTLQPLWVGSFFAGAFNVFLLRQFFRTIPKELSEAARIDGCSEFRIFWQVILPLCKPALVVVGLFTFLGTWNDFLGPLIYLTNERDFTLALALQSLQQKSGLTDWHTLMAASTLVVLPIIALFLVAQRSFVEGIALTGGKN</sequence>
<evidence type="ECO:0000256" key="1">
    <source>
        <dbReference type="ARBA" id="ARBA00004651"/>
    </source>
</evidence>
<dbReference type="PROSITE" id="PS50928">
    <property type="entry name" value="ABC_TM1"/>
    <property type="match status" value="1"/>
</dbReference>
<dbReference type="GO" id="GO:0055085">
    <property type="term" value="P:transmembrane transport"/>
    <property type="evidence" value="ECO:0007669"/>
    <property type="project" value="InterPro"/>
</dbReference>
<feature type="domain" description="ABC transmembrane type-1" evidence="8">
    <location>
        <begin position="163"/>
        <end position="354"/>
    </location>
</feature>
<dbReference type="Gene3D" id="1.10.3720.10">
    <property type="entry name" value="MetI-like"/>
    <property type="match status" value="1"/>
</dbReference>
<evidence type="ECO:0000256" key="7">
    <source>
        <dbReference type="SAM" id="Phobius"/>
    </source>
</evidence>
<dbReference type="InterPro" id="IPR000515">
    <property type="entry name" value="MetI-like"/>
</dbReference>
<dbReference type="PANTHER" id="PTHR43744">
    <property type="entry name" value="ABC TRANSPORTER PERMEASE PROTEIN MG189-RELATED-RELATED"/>
    <property type="match status" value="1"/>
</dbReference>
<dbReference type="EMBL" id="MLJW01000002">
    <property type="protein sequence ID" value="OIR18933.1"/>
    <property type="molecule type" value="Genomic_DNA"/>
</dbReference>
<evidence type="ECO:0000259" key="8">
    <source>
        <dbReference type="PROSITE" id="PS50928"/>
    </source>
</evidence>
<dbReference type="SUPFAM" id="SSF161098">
    <property type="entry name" value="MetI-like"/>
    <property type="match status" value="1"/>
</dbReference>
<dbReference type="PANTHER" id="PTHR43744:SF12">
    <property type="entry name" value="ABC TRANSPORTER PERMEASE PROTEIN MG189-RELATED"/>
    <property type="match status" value="1"/>
</dbReference>
<organism evidence="9">
    <name type="scientific">mine drainage metagenome</name>
    <dbReference type="NCBI Taxonomy" id="410659"/>
    <lineage>
        <taxon>unclassified sequences</taxon>
        <taxon>metagenomes</taxon>
        <taxon>ecological metagenomes</taxon>
    </lineage>
</organism>
<reference evidence="9" key="1">
    <citation type="submission" date="2016-10" db="EMBL/GenBank/DDBJ databases">
        <title>Sequence of Gallionella enrichment culture.</title>
        <authorList>
            <person name="Poehlein A."/>
            <person name="Muehling M."/>
            <person name="Daniel R."/>
        </authorList>
    </citation>
    <scope>NUCLEOTIDE SEQUENCE</scope>
</reference>
<evidence type="ECO:0000256" key="6">
    <source>
        <dbReference type="ARBA" id="ARBA00023136"/>
    </source>
</evidence>
<keyword evidence="3" id="KW-1003">Cell membrane</keyword>
<keyword evidence="4 7" id="KW-0812">Transmembrane</keyword>
<comment type="subcellular location">
    <subcellularLocation>
        <location evidence="1">Cell membrane</location>
        <topology evidence="1">Multi-pass membrane protein</topology>
    </subcellularLocation>
</comment>